<evidence type="ECO:0008006" key="6">
    <source>
        <dbReference type="Google" id="ProtNLM"/>
    </source>
</evidence>
<comment type="caution">
    <text evidence="3">The sequence shown here is derived from an EMBL/GenBank/DDBJ whole genome shotgun (WGS) entry which is preliminary data.</text>
</comment>
<name>A0A8J4D837_9CHLO</name>
<dbReference type="OrthoDB" id="498415at2759"/>
<organism evidence="3 4">
    <name type="scientific">Volvox reticuliferus</name>
    <dbReference type="NCBI Taxonomy" id="1737510"/>
    <lineage>
        <taxon>Eukaryota</taxon>
        <taxon>Viridiplantae</taxon>
        <taxon>Chlorophyta</taxon>
        <taxon>core chlorophytes</taxon>
        <taxon>Chlorophyceae</taxon>
        <taxon>CS clade</taxon>
        <taxon>Chlamydomonadales</taxon>
        <taxon>Volvocaceae</taxon>
        <taxon>Volvox</taxon>
    </lineage>
</organism>
<dbReference type="Proteomes" id="UP000747110">
    <property type="component" value="Unassembled WGS sequence"/>
</dbReference>
<gene>
    <name evidence="2" type="ORF">Vretifemale_6673</name>
    <name evidence="3" type="ORF">Vretimale_3122</name>
</gene>
<evidence type="ECO:0000313" key="2">
    <source>
        <dbReference type="EMBL" id="GIL77105.1"/>
    </source>
</evidence>
<dbReference type="EMBL" id="BNCQ01000004">
    <property type="protein sequence ID" value="GIL97588.1"/>
    <property type="molecule type" value="Genomic_DNA"/>
</dbReference>
<evidence type="ECO:0000256" key="1">
    <source>
        <dbReference type="SAM" id="SignalP"/>
    </source>
</evidence>
<evidence type="ECO:0000313" key="3">
    <source>
        <dbReference type="EMBL" id="GIL97588.1"/>
    </source>
</evidence>
<evidence type="ECO:0000313" key="5">
    <source>
        <dbReference type="Proteomes" id="UP000747110"/>
    </source>
</evidence>
<feature type="signal peptide" evidence="1">
    <location>
        <begin position="1"/>
        <end position="26"/>
    </location>
</feature>
<proteinExistence type="predicted"/>
<keyword evidence="5" id="KW-1185">Reference proteome</keyword>
<feature type="chain" id="PRO_5036433594" description="Protein kinase domain-containing protein" evidence="1">
    <location>
        <begin position="27"/>
        <end position="526"/>
    </location>
</feature>
<reference evidence="3" key="1">
    <citation type="journal article" date="2021" name="Proc. Natl. Acad. Sci. U.S.A.">
        <title>Three genomes in the algal genus Volvox reveal the fate of a haploid sex-determining region after a transition to homothallism.</title>
        <authorList>
            <person name="Yamamoto K."/>
            <person name="Hamaji T."/>
            <person name="Kawai-Toyooka H."/>
            <person name="Matsuzaki R."/>
            <person name="Takahashi F."/>
            <person name="Nishimura Y."/>
            <person name="Kawachi M."/>
            <person name="Noguchi H."/>
            <person name="Minakuchi Y."/>
            <person name="Umen J.G."/>
            <person name="Toyoda A."/>
            <person name="Nozaki H."/>
        </authorList>
    </citation>
    <scope>NUCLEOTIDE SEQUENCE</scope>
    <source>
        <strain evidence="3">NIES-3785</strain>
        <strain evidence="2">NIES-3786</strain>
    </source>
</reference>
<dbReference type="EMBL" id="BNCP01000010">
    <property type="protein sequence ID" value="GIL77105.1"/>
    <property type="molecule type" value="Genomic_DNA"/>
</dbReference>
<accession>A0A8J4D837</accession>
<keyword evidence="1" id="KW-0732">Signal</keyword>
<protein>
    <recommendedName>
        <fullName evidence="6">Protein kinase domain-containing protein</fullName>
    </recommendedName>
</protein>
<dbReference type="Proteomes" id="UP000722791">
    <property type="component" value="Unassembled WGS sequence"/>
</dbReference>
<sequence>MRRSRCTAVTLLLSAICALRQLGALAEIIDASELPHVDSCNYCYECVPMRPPAADTTREAAARMRLNHLRRLSQLQSGDLADGQTTAVAVGPEAIQDAAWANEPDPVYEAAAAVSGIPGALTNPNLVHPELIQPLDHDEKQLKPNCTRCTGCTTVLTDMHAEAIEAEGLEGIAFMHGKGATNGWLFFGNVAGSSKRYIVKVYCMPYSKLHGRPQACASRVYMERMRLMMAQVRLADECGATGITPRVWIAPVNAIIPNGTYLGYHVRWYGLWMEEAPGITLHGLFVTHGAAKVMFDLLTTKINTTQVIQQTVLDLLTAQCDRHSENVFITPSGSLTFIDNDRALGVVTRCGSDSMLLPGNRYHTQLRLGYWGPLMTFYETHGSKPNFCTGPIDMRVVMDYRCYVPDGRIDRNYYPEMRSCMKALARHAVVDIMHRYGFTSRKPAEILKRRSIDMLLMGFEGALAASPPRSAPRYVFQQQPPCCNIVMDINDSPKCANCWKPIIEPQKDSVKDMDSKAVDVLVEPGA</sequence>
<dbReference type="AlphaFoldDB" id="A0A8J4D837"/>
<evidence type="ECO:0000313" key="4">
    <source>
        <dbReference type="Proteomes" id="UP000722791"/>
    </source>
</evidence>